<feature type="domain" description="Thiolase C-terminal" evidence="3">
    <location>
        <begin position="253"/>
        <end position="393"/>
    </location>
</feature>
<dbReference type="PANTHER" id="PTHR42870:SF1">
    <property type="entry name" value="NON-SPECIFIC LIPID-TRANSFER PROTEIN-LIKE 2"/>
    <property type="match status" value="1"/>
</dbReference>
<dbReference type="GO" id="GO:0016747">
    <property type="term" value="F:acyltransferase activity, transferring groups other than amino-acyl groups"/>
    <property type="evidence" value="ECO:0007669"/>
    <property type="project" value="InterPro"/>
</dbReference>
<dbReference type="Pfam" id="PF22691">
    <property type="entry name" value="Thiolase_C_1"/>
    <property type="match status" value="1"/>
</dbReference>
<sequence>MTRTGSAPAALDVASGRDVAIAGAAMTPFGRRDASLLELLAEAGENCLADGPVGADAVDHLFVARSGGAYEGQSGLAGALTSELGVRPAHAAAIEQTSASGAAAVYEAWKAIASGACEVALAVGGERMTHLSTATATDIVSGITHPAEYKHGITIPSFAGLTARRYLERYDAPRTALAEVAVKNHAHGVANPKAHFRREIDVATVLESPVVADPLRLYDFCPISDGSAALLLAAESALEGDDHVRVDGIAGATGTHVVHERDDLTAMSAVVDAGRRVYNRAGRRPEDIDLLEVHDMFTILELLQLEGLGVADRGESWQLVERGATERDGELPVNTSGGLKSKGHPIAASGVAQLVELYDQLTGRAGDRQIDGDVGMACNVGGFGNCAIATILSAP</sequence>
<accession>A0A8T8DY69</accession>
<dbReference type="KEGG" id="hsal:JMJ58_15280"/>
<dbReference type="InterPro" id="IPR002155">
    <property type="entry name" value="Thiolase"/>
</dbReference>
<organism evidence="4 5">
    <name type="scientific">Haloterrigena salifodinae</name>
    <dbReference type="NCBI Taxonomy" id="2675099"/>
    <lineage>
        <taxon>Archaea</taxon>
        <taxon>Methanobacteriati</taxon>
        <taxon>Methanobacteriota</taxon>
        <taxon>Stenosarchaea group</taxon>
        <taxon>Halobacteria</taxon>
        <taxon>Halobacteriales</taxon>
        <taxon>Natrialbaceae</taxon>
        <taxon>Haloterrigena</taxon>
    </lineage>
</organism>
<dbReference type="SUPFAM" id="SSF53901">
    <property type="entry name" value="Thiolase-like"/>
    <property type="match status" value="2"/>
</dbReference>
<evidence type="ECO:0000313" key="5">
    <source>
        <dbReference type="Proteomes" id="UP000637819"/>
    </source>
</evidence>
<name>A0A8T8DY69_9EURY</name>
<gene>
    <name evidence="4" type="ORF">JMJ58_15280</name>
</gene>
<dbReference type="CDD" id="cd00829">
    <property type="entry name" value="SCP-x_thiolase"/>
    <property type="match status" value="1"/>
</dbReference>
<dbReference type="OrthoDB" id="167534at2157"/>
<dbReference type="Pfam" id="PF00108">
    <property type="entry name" value="Thiolase_N"/>
    <property type="match status" value="1"/>
</dbReference>
<dbReference type="InterPro" id="IPR055140">
    <property type="entry name" value="Thiolase_C_2"/>
</dbReference>
<dbReference type="GO" id="GO:0008299">
    <property type="term" value="P:isoprenoid biosynthetic process"/>
    <property type="evidence" value="ECO:0007669"/>
    <property type="project" value="UniProtKB-KW"/>
</dbReference>
<dbReference type="PANTHER" id="PTHR42870">
    <property type="entry name" value="ACETYL-COA C-ACETYLTRANSFERASE"/>
    <property type="match status" value="1"/>
</dbReference>
<evidence type="ECO:0000259" key="3">
    <source>
        <dbReference type="Pfam" id="PF22691"/>
    </source>
</evidence>
<dbReference type="EMBL" id="CP069188">
    <property type="protein sequence ID" value="QRV14292.1"/>
    <property type="molecule type" value="Genomic_DNA"/>
</dbReference>
<evidence type="ECO:0000256" key="1">
    <source>
        <dbReference type="ARBA" id="ARBA00023229"/>
    </source>
</evidence>
<keyword evidence="1" id="KW-0414">Isoprene biosynthesis</keyword>
<evidence type="ECO:0000313" key="4">
    <source>
        <dbReference type="EMBL" id="QRV14292.1"/>
    </source>
</evidence>
<dbReference type="InterPro" id="IPR020616">
    <property type="entry name" value="Thiolase_N"/>
</dbReference>
<dbReference type="Gene3D" id="3.40.47.10">
    <property type="match status" value="1"/>
</dbReference>
<dbReference type="InterPro" id="IPR016039">
    <property type="entry name" value="Thiolase-like"/>
</dbReference>
<feature type="domain" description="Thiolase N-terminal" evidence="2">
    <location>
        <begin position="19"/>
        <end position="236"/>
    </location>
</feature>
<reference evidence="4 5" key="1">
    <citation type="submission" date="2021-01" db="EMBL/GenBank/DDBJ databases">
        <title>Genome Sequence and Methylation Pattern of Haloterrigena salifodinae BOL5-1, An Extremely Halophilic Archaeon from a Bolivian Salt Mine.</title>
        <authorList>
            <person name="DasSarma P."/>
            <person name="Anton B.P."/>
            <person name="DasSarma S.L."/>
            <person name="von Ehrenheim H.A.L."/>
            <person name="Martinez F.L."/>
            <person name="Guzman D."/>
            <person name="Roberts R.J."/>
            <person name="DasSarma S."/>
        </authorList>
    </citation>
    <scope>NUCLEOTIDE SEQUENCE [LARGE SCALE GENOMIC DNA]</scope>
    <source>
        <strain evidence="4 5">BOL5-1</strain>
    </source>
</reference>
<dbReference type="Proteomes" id="UP000637819">
    <property type="component" value="Chromosome"/>
</dbReference>
<dbReference type="AlphaFoldDB" id="A0A8T8DY69"/>
<evidence type="ECO:0000259" key="2">
    <source>
        <dbReference type="Pfam" id="PF00108"/>
    </source>
</evidence>
<dbReference type="PIRSF" id="PIRSF000429">
    <property type="entry name" value="Ac-CoA_Ac_transf"/>
    <property type="match status" value="1"/>
</dbReference>
<keyword evidence="5" id="KW-1185">Reference proteome</keyword>
<proteinExistence type="predicted"/>
<protein>
    <submittedName>
        <fullName evidence="4">Thiolase family protein</fullName>
    </submittedName>
</protein>